<sequence length="62" mass="6946">MTPNNQLHSPIVTIEKFSDVSGLTIDTIRALISRGKLPTMKIGRRRMVNVALIEKEALSQQQ</sequence>
<dbReference type="EMBL" id="QKRA01000015">
    <property type="protein sequence ID" value="RDL42755.1"/>
    <property type="molecule type" value="Genomic_DNA"/>
</dbReference>
<protein>
    <submittedName>
        <fullName evidence="1">DNA-binding protein</fullName>
    </submittedName>
</protein>
<gene>
    <name evidence="1" type="ORF">DN730_18220</name>
</gene>
<dbReference type="Proteomes" id="UP000254326">
    <property type="component" value="Unassembled WGS sequence"/>
</dbReference>
<dbReference type="AlphaFoldDB" id="A0A370U4P4"/>
<evidence type="ECO:0000313" key="1">
    <source>
        <dbReference type="EMBL" id="RDL42755.1"/>
    </source>
</evidence>
<accession>A0A370U4P4</accession>
<organism evidence="1 2">
    <name type="scientific">Marinomonas piezotolerans</name>
    <dbReference type="NCBI Taxonomy" id="2213058"/>
    <lineage>
        <taxon>Bacteria</taxon>
        <taxon>Pseudomonadati</taxon>
        <taxon>Pseudomonadota</taxon>
        <taxon>Gammaproteobacteria</taxon>
        <taxon>Oceanospirillales</taxon>
        <taxon>Oceanospirillaceae</taxon>
        <taxon>Marinomonas</taxon>
    </lineage>
</organism>
<name>A0A370U4P4_9GAMM</name>
<keyword evidence="2" id="KW-1185">Reference proteome</keyword>
<dbReference type="InterPro" id="IPR009061">
    <property type="entry name" value="DNA-bd_dom_put_sf"/>
</dbReference>
<dbReference type="OrthoDB" id="9035707at2"/>
<proteinExistence type="predicted"/>
<dbReference type="RefSeq" id="WP_115469557.1">
    <property type="nucleotide sequence ID" value="NZ_QKRA01000015.1"/>
</dbReference>
<comment type="caution">
    <text evidence="1">The sequence shown here is derived from an EMBL/GenBank/DDBJ whole genome shotgun (WGS) entry which is preliminary data.</text>
</comment>
<dbReference type="InterPro" id="IPR038147">
    <property type="entry name" value="Cox_sf"/>
</dbReference>
<dbReference type="Gene3D" id="6.10.200.10">
    <property type="entry name" value="Regulatory phage protein Cox"/>
    <property type="match status" value="1"/>
</dbReference>
<evidence type="ECO:0000313" key="2">
    <source>
        <dbReference type="Proteomes" id="UP000254326"/>
    </source>
</evidence>
<keyword evidence="1" id="KW-0238">DNA-binding</keyword>
<dbReference type="SUPFAM" id="SSF46955">
    <property type="entry name" value="Putative DNA-binding domain"/>
    <property type="match status" value="1"/>
</dbReference>
<dbReference type="GO" id="GO:0003677">
    <property type="term" value="F:DNA binding"/>
    <property type="evidence" value="ECO:0007669"/>
    <property type="project" value="UniProtKB-KW"/>
</dbReference>
<reference evidence="1 2" key="1">
    <citation type="submission" date="2018-06" db="EMBL/GenBank/DDBJ databases">
        <title>Marinomonas sp. YLB-05 draft genome sequence.</title>
        <authorList>
            <person name="Yu L."/>
            <person name="Tang X."/>
        </authorList>
    </citation>
    <scope>NUCLEOTIDE SEQUENCE [LARGE SCALE GENOMIC DNA]</scope>
    <source>
        <strain evidence="1 2">YLB-05</strain>
    </source>
</reference>